<reference evidence="2 3" key="1">
    <citation type="submission" date="2017-05" db="EMBL/GenBank/DDBJ databases">
        <authorList>
            <person name="Varghese N."/>
            <person name="Submissions S."/>
        </authorList>
    </citation>
    <scope>NUCLEOTIDE SEQUENCE [LARGE SCALE GENOMIC DNA]</scope>
    <source>
        <strain evidence="2 3">DSM 46834</strain>
    </source>
</reference>
<gene>
    <name evidence="2" type="ORF">SAMN06273567_1075</name>
</gene>
<dbReference type="Proteomes" id="UP000317484">
    <property type="component" value="Unassembled WGS sequence"/>
</dbReference>
<keyword evidence="3" id="KW-1185">Reference proteome</keyword>
<evidence type="ECO:0000256" key="1">
    <source>
        <dbReference type="SAM" id="MobiDB-lite"/>
    </source>
</evidence>
<feature type="compositionally biased region" description="Basic residues" evidence="1">
    <location>
        <begin position="162"/>
        <end position="183"/>
    </location>
</feature>
<feature type="region of interest" description="Disordered" evidence="1">
    <location>
        <begin position="101"/>
        <end position="264"/>
    </location>
</feature>
<evidence type="ECO:0000313" key="2">
    <source>
        <dbReference type="EMBL" id="SMO91064.1"/>
    </source>
</evidence>
<dbReference type="EMBL" id="FXTJ01000007">
    <property type="protein sequence ID" value="SMO91064.1"/>
    <property type="molecule type" value="Genomic_DNA"/>
</dbReference>
<feature type="compositionally biased region" description="Basic residues" evidence="1">
    <location>
        <begin position="216"/>
        <end position="228"/>
    </location>
</feature>
<feature type="region of interest" description="Disordered" evidence="1">
    <location>
        <begin position="40"/>
        <end position="65"/>
    </location>
</feature>
<feature type="compositionally biased region" description="Low complexity" evidence="1">
    <location>
        <begin position="121"/>
        <end position="133"/>
    </location>
</feature>
<feature type="compositionally biased region" description="Polar residues" evidence="1">
    <location>
        <begin position="229"/>
        <end position="241"/>
    </location>
</feature>
<name>A0A521F4I1_9ACTN</name>
<evidence type="ECO:0000313" key="3">
    <source>
        <dbReference type="Proteomes" id="UP000317484"/>
    </source>
</evidence>
<protein>
    <submittedName>
        <fullName evidence="2">Uncharacterized protein</fullName>
    </submittedName>
</protein>
<dbReference type="AlphaFoldDB" id="A0A521F4I1"/>
<accession>A0A521F4I1</accession>
<organism evidence="2 3">
    <name type="scientific">Geodermatophilus aquaeductus</name>
    <dbReference type="NCBI Taxonomy" id="1564161"/>
    <lineage>
        <taxon>Bacteria</taxon>
        <taxon>Bacillati</taxon>
        <taxon>Actinomycetota</taxon>
        <taxon>Actinomycetes</taxon>
        <taxon>Geodermatophilales</taxon>
        <taxon>Geodermatophilaceae</taxon>
        <taxon>Geodermatophilus</taxon>
    </lineage>
</organism>
<sequence>MATVRSGTARAGTIRARRVTCAAWPLQSAQATHVARWRSRSATGIPGASPSSRAEIASRKPAHRLPRSSTLNALDLSTPWIAQRFVVAAGSRRAVASITALRRAPQPSRPHRRRSIRVAEDSSVVAAAASGGADEVESAPADEPVAAQWRPERSAPSSSGRAARKRRGPPAPAVRRRLRRRGRPGLAHQEEAERAHRHGSRRVAPGQWNSQSRFNGRPRRPWSSRPRQHGNSTAVAGQQPRTMPRGRPERGGDPVLARPTGSRVRLPARAWASFTEASPTSAVTLQELLGCLDGASPSRPRTELPWQRPRAATPRRARPANCHLAQAGTPSA</sequence>
<proteinExistence type="predicted"/>
<feature type="region of interest" description="Disordered" evidence="1">
    <location>
        <begin position="294"/>
        <end position="332"/>
    </location>
</feature>